<dbReference type="Gene3D" id="3.60.15.10">
    <property type="entry name" value="Ribonuclease Z/Hydroxyacylglutathione hydrolase-like"/>
    <property type="match status" value="1"/>
</dbReference>
<gene>
    <name evidence="3" type="ORF">DFR47_101295</name>
</gene>
<dbReference type="PANTHER" id="PTHR42951">
    <property type="entry name" value="METALLO-BETA-LACTAMASE DOMAIN-CONTAINING"/>
    <property type="match status" value="1"/>
</dbReference>
<dbReference type="InterPro" id="IPR001279">
    <property type="entry name" value="Metallo-B-lactamas"/>
</dbReference>
<dbReference type="GO" id="GO:0016787">
    <property type="term" value="F:hydrolase activity"/>
    <property type="evidence" value="ECO:0007669"/>
    <property type="project" value="UniProtKB-KW"/>
</dbReference>
<keyword evidence="4" id="KW-1185">Reference proteome</keyword>
<dbReference type="AlphaFoldDB" id="A0A366E9D3"/>
<dbReference type="OrthoDB" id="8441428at2"/>
<feature type="signal peptide" evidence="1">
    <location>
        <begin position="1"/>
        <end position="32"/>
    </location>
</feature>
<keyword evidence="1" id="KW-0732">Signal</keyword>
<evidence type="ECO:0000313" key="3">
    <source>
        <dbReference type="EMBL" id="RBO98695.1"/>
    </source>
</evidence>
<reference evidence="3 4" key="1">
    <citation type="submission" date="2018-06" db="EMBL/GenBank/DDBJ databases">
        <title>Genomic Encyclopedia of Type Strains, Phase IV (KMG-IV): sequencing the most valuable type-strain genomes for metagenomic binning, comparative biology and taxonomic classification.</title>
        <authorList>
            <person name="Goeker M."/>
        </authorList>
    </citation>
    <scope>NUCLEOTIDE SEQUENCE [LARGE SCALE GENOMIC DNA]</scope>
    <source>
        <strain evidence="3 4">DSM 25619</strain>
    </source>
</reference>
<feature type="chain" id="PRO_5016586643" evidence="1">
    <location>
        <begin position="33"/>
        <end position="304"/>
    </location>
</feature>
<dbReference type="EMBL" id="QNRH01000001">
    <property type="protein sequence ID" value="RBO98695.1"/>
    <property type="molecule type" value="Genomic_DNA"/>
</dbReference>
<proteinExistence type="predicted"/>
<feature type="domain" description="Metallo-beta-lactamase" evidence="2">
    <location>
        <begin position="51"/>
        <end position="238"/>
    </location>
</feature>
<dbReference type="PANTHER" id="PTHR42951:SF14">
    <property type="entry name" value="METALLO-BETA-LACTAMASE SUPERFAMILY PROTEIN"/>
    <property type="match status" value="1"/>
</dbReference>
<comment type="caution">
    <text evidence="3">The sequence shown here is derived from an EMBL/GenBank/DDBJ whole genome shotgun (WGS) entry which is preliminary data.</text>
</comment>
<dbReference type="RefSeq" id="WP_113942634.1">
    <property type="nucleotide sequence ID" value="NZ_JBHEEG010000003.1"/>
</dbReference>
<accession>A0A366E9D3</accession>
<dbReference type="CDD" id="cd07739">
    <property type="entry name" value="metallo-hydrolase-like_MBL-fold"/>
    <property type="match status" value="1"/>
</dbReference>
<dbReference type="InterPro" id="IPR036866">
    <property type="entry name" value="RibonucZ/Hydroxyglut_hydro"/>
</dbReference>
<dbReference type="Pfam" id="PF00753">
    <property type="entry name" value="Lactamase_B"/>
    <property type="match status" value="1"/>
</dbReference>
<dbReference type="InterPro" id="IPR050855">
    <property type="entry name" value="NDM-1-like"/>
</dbReference>
<evidence type="ECO:0000256" key="1">
    <source>
        <dbReference type="SAM" id="SignalP"/>
    </source>
</evidence>
<dbReference type="SUPFAM" id="SSF56281">
    <property type="entry name" value="Metallo-hydrolase/oxidoreductase"/>
    <property type="match status" value="1"/>
</dbReference>
<protein>
    <submittedName>
        <fullName evidence="3">Glyoxylase-like metal-dependent hydrolase (Beta-lactamase superfamily II)</fullName>
    </submittedName>
</protein>
<name>A0A366E9D3_9HYPH</name>
<sequence>MTIFKAATQFLTKAALAATLATSALSVSAAHAQDGKALNWQFFQADENGFLRTPVLLTGEKEAILLDGGFTLSDGKALAEKIKATGKTLTTIYVSQSDPDYYFSLGSVKTAFPDAKVIAAPATVEAIQGNVEGKLKVWGPQLKENGPQTLADVVIPEVSDAKELDLEGKKIEIIDAENMPNRRYLWVPSLKAVFGGVLITAGEHVWLADTPKAEQRQAWIKTLDAIAARNPEIVVPAHMTAGSKTDMSAVSFTRDYLVAFEEEQVKAQNSEELIAAMKKRYPDLGGTSSLELGAKVIKGEMEWE</sequence>
<evidence type="ECO:0000259" key="2">
    <source>
        <dbReference type="SMART" id="SM00849"/>
    </source>
</evidence>
<evidence type="ECO:0000313" key="4">
    <source>
        <dbReference type="Proteomes" id="UP000252893"/>
    </source>
</evidence>
<dbReference type="SMART" id="SM00849">
    <property type="entry name" value="Lactamase_B"/>
    <property type="match status" value="1"/>
</dbReference>
<dbReference type="Proteomes" id="UP000252893">
    <property type="component" value="Unassembled WGS sequence"/>
</dbReference>
<organism evidence="3 4">
    <name type="scientific">Pseudochrobactrum asaccharolyticum</name>
    <dbReference type="NCBI Taxonomy" id="354351"/>
    <lineage>
        <taxon>Bacteria</taxon>
        <taxon>Pseudomonadati</taxon>
        <taxon>Pseudomonadota</taxon>
        <taxon>Alphaproteobacteria</taxon>
        <taxon>Hyphomicrobiales</taxon>
        <taxon>Brucellaceae</taxon>
        <taxon>Pseudochrobactrum</taxon>
    </lineage>
</organism>
<keyword evidence="3" id="KW-0378">Hydrolase</keyword>